<dbReference type="Proteomes" id="UP000029227">
    <property type="component" value="Unassembled WGS sequence"/>
</dbReference>
<name>A0A090QK34_9GAMM</name>
<accession>A0A090QK34</accession>
<dbReference type="PATRIC" id="fig|754436.4.peg.2615"/>
<keyword evidence="1" id="KW-0472">Membrane</keyword>
<dbReference type="EMBL" id="LDOV01000022">
    <property type="protein sequence ID" value="KLV00439.1"/>
    <property type="molecule type" value="Genomic_DNA"/>
</dbReference>
<organism evidence="2 4">
    <name type="scientific">Photobacterium aphoticum</name>
    <dbReference type="NCBI Taxonomy" id="754436"/>
    <lineage>
        <taxon>Bacteria</taxon>
        <taxon>Pseudomonadati</taxon>
        <taxon>Pseudomonadota</taxon>
        <taxon>Gammaproteobacteria</taxon>
        <taxon>Vibrionales</taxon>
        <taxon>Vibrionaceae</taxon>
        <taxon>Photobacterium</taxon>
    </lineage>
</organism>
<evidence type="ECO:0000256" key="1">
    <source>
        <dbReference type="SAM" id="Phobius"/>
    </source>
</evidence>
<dbReference type="EMBL" id="BBMN01000002">
    <property type="protein sequence ID" value="GAL03475.1"/>
    <property type="molecule type" value="Genomic_DNA"/>
</dbReference>
<feature type="transmembrane region" description="Helical" evidence="1">
    <location>
        <begin position="73"/>
        <end position="93"/>
    </location>
</feature>
<proteinExistence type="predicted"/>
<comment type="caution">
    <text evidence="2">The sequence shown here is derived from an EMBL/GenBank/DDBJ whole genome shotgun (WGS) entry which is preliminary data.</text>
</comment>
<keyword evidence="1" id="KW-1133">Transmembrane helix</keyword>
<evidence type="ECO:0000313" key="3">
    <source>
        <dbReference type="EMBL" id="KLV00439.1"/>
    </source>
</evidence>
<dbReference type="eggNOG" id="ENOG5031Q51">
    <property type="taxonomic scope" value="Bacteria"/>
</dbReference>
<sequence length="123" mass="14401">MRKARCPHCQYETEEVPMSRLCTECLTFSADWYVYDWQAYRQLARWAIRANAVLLALCAFNGVIILRSGAENVIQAAICLLAIPAIIGIVVNFRRIHCPEKYHGHRFRDIFTWRTRRQEGKRS</sequence>
<keyword evidence="1" id="KW-0812">Transmembrane</keyword>
<gene>
    <name evidence="3" type="ORF">ABT58_12310</name>
    <name evidence="2" type="ORF">JCM19237_6369</name>
</gene>
<dbReference type="Proteomes" id="UP000036426">
    <property type="component" value="Unassembled WGS sequence"/>
</dbReference>
<evidence type="ECO:0000313" key="2">
    <source>
        <dbReference type="EMBL" id="GAL03475.1"/>
    </source>
</evidence>
<dbReference type="AlphaFoldDB" id="A0A090QK34"/>
<dbReference type="STRING" id="754436.JCM19237_6369"/>
<reference evidence="2 4" key="1">
    <citation type="journal article" date="2014" name="Genome Announc.">
        <title>Draft Genome Sequences of Two Vibrionaceae Species, Vibrio ponticus C121 and Photobacterium aphoticum C119, Isolated as Coral Reef Microbiota.</title>
        <authorList>
            <person name="Al-saari N."/>
            <person name="Meirelles P.M."/>
            <person name="Mino S."/>
            <person name="Suda W."/>
            <person name="Oshima K."/>
            <person name="Hattori M."/>
            <person name="Ohkuma M."/>
            <person name="Thompson F.L."/>
            <person name="Gomez-Gil B."/>
            <person name="Sawabe T."/>
            <person name="Sawabe T."/>
        </authorList>
    </citation>
    <scope>NUCLEOTIDE SEQUENCE [LARGE SCALE GENOMIC DNA]</scope>
    <source>
        <strain evidence="2 4">JCM 19237</strain>
    </source>
</reference>
<protein>
    <submittedName>
        <fullName evidence="2">Uncharacterized protein</fullName>
    </submittedName>
</protein>
<dbReference type="RefSeq" id="WP_047874705.1">
    <property type="nucleotide sequence ID" value="NZ_BMYC01000004.1"/>
</dbReference>
<feature type="transmembrane region" description="Helical" evidence="1">
    <location>
        <begin position="46"/>
        <end position="67"/>
    </location>
</feature>
<evidence type="ECO:0000313" key="4">
    <source>
        <dbReference type="Proteomes" id="UP000029227"/>
    </source>
</evidence>
<keyword evidence="5" id="KW-1185">Reference proteome</keyword>
<dbReference type="OrthoDB" id="7012575at2"/>
<evidence type="ECO:0000313" key="5">
    <source>
        <dbReference type="Proteomes" id="UP000036426"/>
    </source>
</evidence>
<reference evidence="3 5" key="2">
    <citation type="submission" date="2015-05" db="EMBL/GenBank/DDBJ databases">
        <title>Photobacterium galathea sp. nov.</title>
        <authorList>
            <person name="Machado H."/>
            <person name="Gram L."/>
        </authorList>
    </citation>
    <scope>NUCLEOTIDE SEQUENCE [LARGE SCALE GENOMIC DNA]</scope>
    <source>
        <strain evidence="3 5">DSM 25995</strain>
    </source>
</reference>